<dbReference type="eggNOG" id="KOG4654">
    <property type="taxonomic scope" value="Eukaryota"/>
</dbReference>
<dbReference type="Pfam" id="PF08427">
    <property type="entry name" value="ARMH3_C"/>
    <property type="match status" value="1"/>
</dbReference>
<sequence length="608" mass="69290">MNKANSVDTTPKIVTLYKQVLNPQTSADEFDDLFWREFFLLQDHVEELRTLLSEFNDNDVYHLRHKLRSMFSCVIVLLSQPSEERRVINAFKTLSVVFQDLSARKVPDFSLTVISFFGGIDKIDESFSRFVFNLGSLVLKKMNTDFGVQALLFLRKTVFFLYPTTLISHVFDDDTVFRALYSIVEAKAEGIDIAVTTLGLLSACDRFEVMNTCRVKLSHVTDEGFMTNYLLSVSKAMSSLCDTYREIKPEVSNTSGFFSFLSFSRTVYPPTEEQETAFSALPDDRTLYVIALYEMATCNKVFLLLLFDMRPSDTESCPLSNLISLASYIGAHQRSSPIAGRVSVVFLNLLHFMTDKTFFVNNLLNEDMSISPTLCSQRLPTLTFPSAPAPPLVFMLDVVVISLQHNLKRNLNCIMYNLSFSYIRHAIFLLFDEGLRLHYHWKELWRTLFFCLHFFASLYRTEVSPSAVVNETVDIFFGLLGFVISESGSVVETTEELVDLLYKLVHGTTAIRTLLEKRDWKNKSCMELLLKLSDDLTGGAPSGEIVVTDDLLSVIQKHTESLQIPSDLKNIHEVIFTERNSKSMYKILCRELADTALGTKDMAYEHEK</sequence>
<accession>B6K0E1</accession>
<dbReference type="PANTHER" id="PTHR13608:SF3">
    <property type="entry name" value="ARMADILLO-LIKE HELICAL DOMAIN-CONTAINING PROTEIN 3"/>
    <property type="match status" value="1"/>
</dbReference>
<keyword evidence="2" id="KW-0812">Transmembrane</keyword>
<dbReference type="VEuPathDB" id="FungiDB:SJAG_01335"/>
<proteinExistence type="predicted"/>
<dbReference type="AlphaFoldDB" id="B6K0E1"/>
<evidence type="ECO:0000256" key="1">
    <source>
        <dbReference type="ARBA" id="ARBA00004370"/>
    </source>
</evidence>
<dbReference type="EMBL" id="KE651168">
    <property type="protein sequence ID" value="EEB06291.1"/>
    <property type="molecule type" value="Genomic_DNA"/>
</dbReference>
<feature type="domain" description="Armadillo-like helical" evidence="5">
    <location>
        <begin position="385"/>
        <end position="583"/>
    </location>
</feature>
<evidence type="ECO:0000259" key="5">
    <source>
        <dbReference type="SMART" id="SM01158"/>
    </source>
</evidence>
<dbReference type="OrthoDB" id="2012278at2759"/>
<evidence type="ECO:0000256" key="2">
    <source>
        <dbReference type="ARBA" id="ARBA00022692"/>
    </source>
</evidence>
<dbReference type="GO" id="GO:0005829">
    <property type="term" value="C:cytosol"/>
    <property type="evidence" value="ECO:0000318"/>
    <property type="project" value="GO_Central"/>
</dbReference>
<evidence type="ECO:0000313" key="6">
    <source>
        <dbReference type="EMBL" id="EEB06291.1"/>
    </source>
</evidence>
<dbReference type="HOGENOM" id="CLU_029861_1_1_1"/>
<dbReference type="RefSeq" id="XP_002172584.1">
    <property type="nucleotide sequence ID" value="XM_002172548.2"/>
</dbReference>
<dbReference type="GO" id="GO:0016020">
    <property type="term" value="C:membrane"/>
    <property type="evidence" value="ECO:0007669"/>
    <property type="project" value="UniProtKB-SubCell"/>
</dbReference>
<comment type="subcellular location">
    <subcellularLocation>
        <location evidence="1">Membrane</location>
    </subcellularLocation>
</comment>
<protein>
    <submittedName>
        <fullName evidence="6">DUF1741 family protein</fullName>
    </submittedName>
</protein>
<keyword evidence="4" id="KW-0472">Membrane</keyword>
<evidence type="ECO:0000256" key="3">
    <source>
        <dbReference type="ARBA" id="ARBA00022989"/>
    </source>
</evidence>
<evidence type="ECO:0000313" key="7">
    <source>
        <dbReference type="Proteomes" id="UP000001744"/>
    </source>
</evidence>
<keyword evidence="3" id="KW-1133">Transmembrane helix</keyword>
<gene>
    <name evidence="6" type="ORF">SJAG_01335</name>
</gene>
<reference evidence="6 7" key="1">
    <citation type="journal article" date="2011" name="Science">
        <title>Comparative functional genomics of the fission yeasts.</title>
        <authorList>
            <person name="Rhind N."/>
            <person name="Chen Z."/>
            <person name="Yassour M."/>
            <person name="Thompson D.A."/>
            <person name="Haas B.J."/>
            <person name="Habib N."/>
            <person name="Wapinski I."/>
            <person name="Roy S."/>
            <person name="Lin M.F."/>
            <person name="Heiman D.I."/>
            <person name="Young S.K."/>
            <person name="Furuya K."/>
            <person name="Guo Y."/>
            <person name="Pidoux A."/>
            <person name="Chen H.M."/>
            <person name="Robbertse B."/>
            <person name="Goldberg J.M."/>
            <person name="Aoki K."/>
            <person name="Bayne E.H."/>
            <person name="Berlin A.M."/>
            <person name="Desjardins C.A."/>
            <person name="Dobbs E."/>
            <person name="Dukaj L."/>
            <person name="Fan L."/>
            <person name="FitzGerald M.G."/>
            <person name="French C."/>
            <person name="Gujja S."/>
            <person name="Hansen K."/>
            <person name="Keifenheim D."/>
            <person name="Levin J.Z."/>
            <person name="Mosher R.A."/>
            <person name="Mueller C.A."/>
            <person name="Pfiffner J."/>
            <person name="Priest M."/>
            <person name="Russ C."/>
            <person name="Smialowska A."/>
            <person name="Swoboda P."/>
            <person name="Sykes S.M."/>
            <person name="Vaughn M."/>
            <person name="Vengrova S."/>
            <person name="Yoder R."/>
            <person name="Zeng Q."/>
            <person name="Allshire R."/>
            <person name="Baulcombe D."/>
            <person name="Birren B.W."/>
            <person name="Brown W."/>
            <person name="Ekwall K."/>
            <person name="Kellis M."/>
            <person name="Leatherwood J."/>
            <person name="Levin H."/>
            <person name="Margalit H."/>
            <person name="Martienssen R."/>
            <person name="Nieduszynski C.A."/>
            <person name="Spatafora J.W."/>
            <person name="Friedman N."/>
            <person name="Dalgaard J.Z."/>
            <person name="Baumann P."/>
            <person name="Niki H."/>
            <person name="Regev A."/>
            <person name="Nusbaum C."/>
        </authorList>
    </citation>
    <scope>NUCLEOTIDE SEQUENCE [LARGE SCALE GENOMIC DNA]</scope>
    <source>
        <strain evidence="7">yFS275 / FY16936</strain>
    </source>
</reference>
<dbReference type="Proteomes" id="UP000001744">
    <property type="component" value="Unassembled WGS sequence"/>
</dbReference>
<organism evidence="6 7">
    <name type="scientific">Schizosaccharomyces japonicus (strain yFS275 / FY16936)</name>
    <name type="common">Fission yeast</name>
    <dbReference type="NCBI Taxonomy" id="402676"/>
    <lineage>
        <taxon>Eukaryota</taxon>
        <taxon>Fungi</taxon>
        <taxon>Dikarya</taxon>
        <taxon>Ascomycota</taxon>
        <taxon>Taphrinomycotina</taxon>
        <taxon>Schizosaccharomycetes</taxon>
        <taxon>Schizosaccharomycetales</taxon>
        <taxon>Schizosaccharomycetaceae</taxon>
        <taxon>Schizosaccharomyces</taxon>
    </lineage>
</organism>
<keyword evidence="7" id="KW-1185">Reference proteome</keyword>
<name>B6K0E1_SCHJY</name>
<dbReference type="JaponicusDB" id="SJAG_01335"/>
<dbReference type="SMART" id="SM01158">
    <property type="entry name" value="DUF1741"/>
    <property type="match status" value="1"/>
</dbReference>
<dbReference type="InterPro" id="IPR013636">
    <property type="entry name" value="ARMH3_C"/>
</dbReference>
<dbReference type="InterPro" id="IPR039868">
    <property type="entry name" value="ARMD3-like"/>
</dbReference>
<evidence type="ECO:0000256" key="4">
    <source>
        <dbReference type="ARBA" id="ARBA00023136"/>
    </source>
</evidence>
<dbReference type="GeneID" id="7052409"/>
<dbReference type="PANTHER" id="PTHR13608">
    <property type="entry name" value="ARMADILLO-LIKE HELICAL DOMAIN-CONTAINING PROTEIN 3"/>
    <property type="match status" value="1"/>
</dbReference>